<feature type="region of interest" description="Disordered" evidence="6">
    <location>
        <begin position="186"/>
        <end position="215"/>
    </location>
</feature>
<dbReference type="PROSITE" id="PS50280">
    <property type="entry name" value="SET"/>
    <property type="match status" value="1"/>
</dbReference>
<reference evidence="9 10" key="1">
    <citation type="submission" date="2018-10" db="EMBL/GenBank/DDBJ databases">
        <title>Comamonadaceae CDC group NO-1 genome sequencing and assembly.</title>
        <authorList>
            <person name="Bernier A.-M."/>
            <person name="Bernard K."/>
        </authorList>
    </citation>
    <scope>NUCLEOTIDE SEQUENCE [LARGE SCALE GENOMIC DNA]</scope>
    <source>
        <strain evidence="9 10">NML180582</strain>
    </source>
</reference>
<feature type="compositionally biased region" description="Low complexity" evidence="6">
    <location>
        <begin position="23"/>
        <end position="39"/>
    </location>
</feature>
<keyword evidence="4" id="KW-0808">Transferase</keyword>
<dbReference type="PROSITE" id="PS50868">
    <property type="entry name" value="POST_SET"/>
    <property type="match status" value="1"/>
</dbReference>
<evidence type="ECO:0000256" key="1">
    <source>
        <dbReference type="ARBA" id="ARBA00004286"/>
    </source>
</evidence>
<feature type="compositionally biased region" description="Basic residues" evidence="6">
    <location>
        <begin position="40"/>
        <end position="50"/>
    </location>
</feature>
<evidence type="ECO:0000256" key="4">
    <source>
        <dbReference type="ARBA" id="ARBA00022679"/>
    </source>
</evidence>
<dbReference type="SUPFAM" id="SSF82199">
    <property type="entry name" value="SET domain"/>
    <property type="match status" value="1"/>
</dbReference>
<dbReference type="RefSeq" id="WP_122244002.1">
    <property type="nucleotide sequence ID" value="NZ_RDQJ01000002.1"/>
</dbReference>
<feature type="compositionally biased region" description="Low complexity" evidence="6">
    <location>
        <begin position="1"/>
        <end position="16"/>
    </location>
</feature>
<dbReference type="InterPro" id="IPR046341">
    <property type="entry name" value="SET_dom_sf"/>
</dbReference>
<gene>
    <name evidence="9" type="ORF">EBQ34_02180</name>
</gene>
<dbReference type="EMBL" id="RDQJ01000002">
    <property type="protein sequence ID" value="RMX18550.1"/>
    <property type="molecule type" value="Genomic_DNA"/>
</dbReference>
<evidence type="ECO:0000256" key="2">
    <source>
        <dbReference type="ARBA" id="ARBA00022454"/>
    </source>
</evidence>
<keyword evidence="5" id="KW-0949">S-adenosyl-L-methionine</keyword>
<proteinExistence type="predicted"/>
<comment type="caution">
    <text evidence="9">The sequence shown here is derived from an EMBL/GenBank/DDBJ whole genome shotgun (WGS) entry which is preliminary data.</text>
</comment>
<dbReference type="InterPro" id="IPR050777">
    <property type="entry name" value="SET2_Histone-Lys_MeTrsfase"/>
</dbReference>
<keyword evidence="2" id="KW-0158">Chromosome</keyword>
<dbReference type="GO" id="GO:0005694">
    <property type="term" value="C:chromosome"/>
    <property type="evidence" value="ECO:0007669"/>
    <property type="project" value="UniProtKB-SubCell"/>
</dbReference>
<evidence type="ECO:0000313" key="9">
    <source>
        <dbReference type="EMBL" id="RMX18550.1"/>
    </source>
</evidence>
<protein>
    <submittedName>
        <fullName evidence="9">SET domain-containing protein</fullName>
    </submittedName>
</protein>
<keyword evidence="3" id="KW-0489">Methyltransferase</keyword>
<accession>A0A3M6RTA1</accession>
<dbReference type="AlphaFoldDB" id="A0A3M6RTA1"/>
<name>A0A3M6RTA1_9BURK</name>
<dbReference type="OrthoDB" id="9790349at2"/>
<sequence>MAQSAPGPAPHAPQARAPRRARAGVAAAASAAAAAGAPRHSGRKTQVRRSGIHGKGVYALRDLEPGERILEYKGERISWREAQRRHARKDGDPCHTFYFQTEQGPVIDGGVQGNSARWINHSCEPNCETEEDERGRVFIVAIVPIEAGQELFYDYALEIDEPLTAELKKDYACLCGSAQCRGTLLKTRRPRAKAKAKSQPQPQPQPQRRSTEGRA</sequence>
<feature type="compositionally biased region" description="Basic residues" evidence="6">
    <location>
        <begin position="186"/>
        <end position="196"/>
    </location>
</feature>
<evidence type="ECO:0000256" key="6">
    <source>
        <dbReference type="SAM" id="MobiDB-lite"/>
    </source>
</evidence>
<organism evidence="9 10">
    <name type="scientific">Vandammella animalimorsus</name>
    <dbReference type="NCBI Taxonomy" id="2029117"/>
    <lineage>
        <taxon>Bacteria</taxon>
        <taxon>Pseudomonadati</taxon>
        <taxon>Pseudomonadota</taxon>
        <taxon>Betaproteobacteria</taxon>
        <taxon>Burkholderiales</taxon>
        <taxon>Comamonadaceae</taxon>
        <taxon>Vandammella</taxon>
    </lineage>
</organism>
<dbReference type="PANTHER" id="PTHR22884">
    <property type="entry name" value="SET DOMAIN PROTEINS"/>
    <property type="match status" value="1"/>
</dbReference>
<dbReference type="Gene3D" id="2.170.270.10">
    <property type="entry name" value="SET domain"/>
    <property type="match status" value="1"/>
</dbReference>
<dbReference type="InterPro" id="IPR003616">
    <property type="entry name" value="Post-SET_dom"/>
</dbReference>
<evidence type="ECO:0000256" key="3">
    <source>
        <dbReference type="ARBA" id="ARBA00022603"/>
    </source>
</evidence>
<dbReference type="Pfam" id="PF00856">
    <property type="entry name" value="SET"/>
    <property type="match status" value="1"/>
</dbReference>
<comment type="subcellular location">
    <subcellularLocation>
        <location evidence="1">Chromosome</location>
    </subcellularLocation>
</comment>
<evidence type="ECO:0000313" key="10">
    <source>
        <dbReference type="Proteomes" id="UP000275180"/>
    </source>
</evidence>
<dbReference type="Proteomes" id="UP000275180">
    <property type="component" value="Unassembled WGS sequence"/>
</dbReference>
<dbReference type="InterPro" id="IPR001214">
    <property type="entry name" value="SET_dom"/>
</dbReference>
<evidence type="ECO:0000256" key="5">
    <source>
        <dbReference type="ARBA" id="ARBA00022691"/>
    </source>
</evidence>
<evidence type="ECO:0000259" key="7">
    <source>
        <dbReference type="PROSITE" id="PS50280"/>
    </source>
</evidence>
<feature type="domain" description="SET" evidence="7">
    <location>
        <begin position="43"/>
        <end position="156"/>
    </location>
</feature>
<feature type="domain" description="Post-SET" evidence="8">
    <location>
        <begin position="169"/>
        <end position="185"/>
    </location>
</feature>
<dbReference type="GO" id="GO:0032259">
    <property type="term" value="P:methylation"/>
    <property type="evidence" value="ECO:0007669"/>
    <property type="project" value="UniProtKB-KW"/>
</dbReference>
<feature type="region of interest" description="Disordered" evidence="6">
    <location>
        <begin position="1"/>
        <end position="50"/>
    </location>
</feature>
<evidence type="ECO:0000259" key="8">
    <source>
        <dbReference type="PROSITE" id="PS50868"/>
    </source>
</evidence>
<dbReference type="GO" id="GO:0008168">
    <property type="term" value="F:methyltransferase activity"/>
    <property type="evidence" value="ECO:0007669"/>
    <property type="project" value="UniProtKB-KW"/>
</dbReference>
<dbReference type="SMART" id="SM00317">
    <property type="entry name" value="SET"/>
    <property type="match status" value="1"/>
</dbReference>